<feature type="region of interest" description="Disordered" evidence="1">
    <location>
        <begin position="69"/>
        <end position="150"/>
    </location>
</feature>
<accession>A0A4E9EHN8</accession>
<evidence type="ECO:0000313" key="2">
    <source>
        <dbReference type="EMBL" id="VIO62233.1"/>
    </source>
</evidence>
<organism evidence="2">
    <name type="scientific">Gibberella zeae</name>
    <name type="common">Wheat head blight fungus</name>
    <name type="synonym">Fusarium graminearum</name>
    <dbReference type="NCBI Taxonomy" id="5518"/>
    <lineage>
        <taxon>Eukaryota</taxon>
        <taxon>Fungi</taxon>
        <taxon>Dikarya</taxon>
        <taxon>Ascomycota</taxon>
        <taxon>Pezizomycotina</taxon>
        <taxon>Sordariomycetes</taxon>
        <taxon>Hypocreomycetidae</taxon>
        <taxon>Hypocreales</taxon>
        <taxon>Nectriaceae</taxon>
        <taxon>Fusarium</taxon>
    </lineage>
</organism>
<proteinExistence type="predicted"/>
<dbReference type="EMBL" id="CAAKMV010000160">
    <property type="protein sequence ID" value="VIO62233.1"/>
    <property type="molecule type" value="Genomic_DNA"/>
</dbReference>
<gene>
    <name evidence="2" type="ORF">FUG_LOCUS471407</name>
</gene>
<name>A0A4E9EHN8_GIBZA</name>
<protein>
    <submittedName>
        <fullName evidence="2">Uncharacterized protein</fullName>
    </submittedName>
</protein>
<feature type="compositionally biased region" description="Polar residues" evidence="1">
    <location>
        <begin position="123"/>
        <end position="132"/>
    </location>
</feature>
<dbReference type="AlphaFoldDB" id="A0A4E9EHN8"/>
<sequence>MGVSRPDSIQASDVDADTREIFSMRPSSLEDLAPSDPETLEFNSSHFSLSLDEENLILGLDIPAVKSEHHGEADANLQSLTSKDTLHGTRKRSNNEESQQAADSKRRRLDSTYSGENGVKMPFNSNYRSGQNGRAGRVVSLSPSPRDVDRRRCERRENLRAGDATVVISEIRRVGPLSLMNDGNKLSSKKCTELARFEKDLRGF</sequence>
<reference evidence="2" key="1">
    <citation type="submission" date="2019-04" db="EMBL/GenBank/DDBJ databases">
        <authorList>
            <person name="Melise S."/>
            <person name="Noan J."/>
            <person name="Okalmin O."/>
        </authorList>
    </citation>
    <scope>NUCLEOTIDE SEQUENCE</scope>
    <source>
        <strain evidence="2">FN9</strain>
    </source>
</reference>
<evidence type="ECO:0000256" key="1">
    <source>
        <dbReference type="SAM" id="MobiDB-lite"/>
    </source>
</evidence>